<dbReference type="RefSeq" id="WP_241712436.1">
    <property type="nucleotide sequence ID" value="NZ_JALBUF010000002.1"/>
</dbReference>
<evidence type="ECO:0000313" key="1">
    <source>
        <dbReference type="EMBL" id="MCI0182833.1"/>
    </source>
</evidence>
<keyword evidence="2" id="KW-1185">Reference proteome</keyword>
<dbReference type="Proteomes" id="UP001139263">
    <property type="component" value="Unassembled WGS sequence"/>
</dbReference>
<dbReference type="AlphaFoldDB" id="A0A9X1V9X1"/>
<name>A0A9X1V9X1_9BACL</name>
<proteinExistence type="predicted"/>
<reference evidence="1" key="1">
    <citation type="submission" date="2022-03" db="EMBL/GenBank/DDBJ databases">
        <title>Draft Genome Sequence of Firmicute Strain S0AB, a Heterotrophic Iron/Sulfur-Oxidizing Extreme Acidophile.</title>
        <authorList>
            <person name="Vergara E."/>
            <person name="Pakostova E."/>
            <person name="Johnson D.B."/>
            <person name="Holmes D.S."/>
        </authorList>
    </citation>
    <scope>NUCLEOTIDE SEQUENCE</scope>
    <source>
        <strain evidence="1">S0AB</strain>
    </source>
</reference>
<comment type="caution">
    <text evidence="1">The sequence shown here is derived from an EMBL/GenBank/DDBJ whole genome shotgun (WGS) entry which is preliminary data.</text>
</comment>
<organism evidence="1 2">
    <name type="scientific">Sulfoacidibacillus ferrooxidans</name>
    <dbReference type="NCBI Taxonomy" id="2005001"/>
    <lineage>
        <taxon>Bacteria</taxon>
        <taxon>Bacillati</taxon>
        <taxon>Bacillota</taxon>
        <taxon>Bacilli</taxon>
        <taxon>Bacillales</taxon>
        <taxon>Alicyclobacillaceae</taxon>
        <taxon>Sulfoacidibacillus</taxon>
    </lineage>
</organism>
<protein>
    <submittedName>
        <fullName evidence="1">Uncharacterized protein</fullName>
    </submittedName>
</protein>
<accession>A0A9X1V9X1</accession>
<gene>
    <name evidence="1" type="ORF">MM817_01102</name>
</gene>
<evidence type="ECO:0000313" key="2">
    <source>
        <dbReference type="Proteomes" id="UP001139263"/>
    </source>
</evidence>
<sequence>MAQGENKWLIGAGMLTVGAVTHPTSKKWMRKALVIAVQGVLEIKEHIHGAIALTREELEDIVAEARYIRSSRATVINQLQKQEQARVLSTMPTSYKTSAIDDRRMWVPDVITESAPMQKVSEG</sequence>
<dbReference type="EMBL" id="JALBUF010000002">
    <property type="protein sequence ID" value="MCI0182833.1"/>
    <property type="molecule type" value="Genomic_DNA"/>
</dbReference>